<gene>
    <name evidence="1" type="ORF">DCAF_LOCUS2652</name>
</gene>
<comment type="caution">
    <text evidence="1">The sequence shown here is derived from an EMBL/GenBank/DDBJ whole genome shotgun (WGS) entry which is preliminary data.</text>
</comment>
<dbReference type="PANTHER" id="PTHR48055:SF60">
    <property type="entry name" value="INACTIVE LRR RECEPTOR-LIKE SERINE_THREONINE-PROTEIN KINASE BIR2 ISOFORM X2"/>
    <property type="match status" value="1"/>
</dbReference>
<evidence type="ECO:0000313" key="2">
    <source>
        <dbReference type="Proteomes" id="UP001314170"/>
    </source>
</evidence>
<name>A0AAV1QY94_9ROSI</name>
<evidence type="ECO:0000313" key="1">
    <source>
        <dbReference type="EMBL" id="CAK7324981.1"/>
    </source>
</evidence>
<protein>
    <submittedName>
        <fullName evidence="1">Uncharacterized protein</fullName>
    </submittedName>
</protein>
<reference evidence="1 2" key="1">
    <citation type="submission" date="2024-01" db="EMBL/GenBank/DDBJ databases">
        <authorList>
            <person name="Waweru B."/>
        </authorList>
    </citation>
    <scope>NUCLEOTIDE SEQUENCE [LARGE SCALE GENOMIC DNA]</scope>
</reference>
<keyword evidence="2" id="KW-1185">Reference proteome</keyword>
<sequence>MITITTMAMLMMRKNRKETDSIRGSPAVELIHGVKILHNSQFLEEQFILELKTLGILRHVNLLPLLKFCITSKYRLLVYKYMPNGNLYMIGYIRWKVKHMEWIVRLKVAIGSDFSEAIDKSLIGKGFDPEIFLVLKIACNYVDTIPDRRPTMLQVYNDIEAIREERCEQVDEAEVLMLHEIFPATFERNSVEIQLENGL</sequence>
<dbReference type="Proteomes" id="UP001314170">
    <property type="component" value="Unassembled WGS sequence"/>
</dbReference>
<proteinExistence type="predicted"/>
<dbReference type="InterPro" id="IPR011009">
    <property type="entry name" value="Kinase-like_dom_sf"/>
</dbReference>
<organism evidence="1 2">
    <name type="scientific">Dovyalis caffra</name>
    <dbReference type="NCBI Taxonomy" id="77055"/>
    <lineage>
        <taxon>Eukaryota</taxon>
        <taxon>Viridiplantae</taxon>
        <taxon>Streptophyta</taxon>
        <taxon>Embryophyta</taxon>
        <taxon>Tracheophyta</taxon>
        <taxon>Spermatophyta</taxon>
        <taxon>Magnoliopsida</taxon>
        <taxon>eudicotyledons</taxon>
        <taxon>Gunneridae</taxon>
        <taxon>Pentapetalae</taxon>
        <taxon>rosids</taxon>
        <taxon>fabids</taxon>
        <taxon>Malpighiales</taxon>
        <taxon>Salicaceae</taxon>
        <taxon>Flacourtieae</taxon>
        <taxon>Dovyalis</taxon>
    </lineage>
</organism>
<dbReference type="Gene3D" id="1.10.510.10">
    <property type="entry name" value="Transferase(Phosphotransferase) domain 1"/>
    <property type="match status" value="1"/>
</dbReference>
<dbReference type="EMBL" id="CAWUPB010000816">
    <property type="protein sequence ID" value="CAK7324981.1"/>
    <property type="molecule type" value="Genomic_DNA"/>
</dbReference>
<dbReference type="GO" id="GO:0016020">
    <property type="term" value="C:membrane"/>
    <property type="evidence" value="ECO:0007669"/>
    <property type="project" value="TreeGrafter"/>
</dbReference>
<accession>A0AAV1QY94</accession>
<dbReference type="InterPro" id="IPR051564">
    <property type="entry name" value="LRR_receptor-like_kinase"/>
</dbReference>
<dbReference type="SUPFAM" id="SSF56112">
    <property type="entry name" value="Protein kinase-like (PK-like)"/>
    <property type="match status" value="1"/>
</dbReference>
<dbReference type="PANTHER" id="PTHR48055">
    <property type="entry name" value="LEUCINE-RICH REPEAT RECEPTOR PROTEIN KINASE EMS1"/>
    <property type="match status" value="1"/>
</dbReference>
<dbReference type="AlphaFoldDB" id="A0AAV1QY94"/>